<dbReference type="Proteomes" id="UP000319732">
    <property type="component" value="Unassembled WGS sequence"/>
</dbReference>
<comment type="caution">
    <text evidence="1">The sequence shown here is derived from an EMBL/GenBank/DDBJ whole genome shotgun (WGS) entry which is preliminary data.</text>
</comment>
<gene>
    <name evidence="1" type="ORF">FKG94_26720</name>
</gene>
<reference evidence="1 2" key="1">
    <citation type="submission" date="2019-06" db="EMBL/GenBank/DDBJ databases">
        <title>Whole genome sequence for Cellvibrionaceae sp. R142.</title>
        <authorList>
            <person name="Wang G."/>
        </authorList>
    </citation>
    <scope>NUCLEOTIDE SEQUENCE [LARGE SCALE GENOMIC DNA]</scope>
    <source>
        <strain evidence="1 2">R142</strain>
    </source>
</reference>
<organism evidence="1 2">
    <name type="scientific">Exilibacterium tricleocarpae</name>
    <dbReference type="NCBI Taxonomy" id="2591008"/>
    <lineage>
        <taxon>Bacteria</taxon>
        <taxon>Pseudomonadati</taxon>
        <taxon>Pseudomonadota</taxon>
        <taxon>Gammaproteobacteria</taxon>
        <taxon>Cellvibrionales</taxon>
        <taxon>Cellvibrionaceae</taxon>
        <taxon>Exilibacterium</taxon>
    </lineage>
</organism>
<protein>
    <submittedName>
        <fullName evidence="1">Uncharacterized protein</fullName>
    </submittedName>
</protein>
<evidence type="ECO:0000313" key="2">
    <source>
        <dbReference type="Proteomes" id="UP000319732"/>
    </source>
</evidence>
<dbReference type="RefSeq" id="WP_142930014.1">
    <property type="nucleotide sequence ID" value="NZ_ML660115.1"/>
</dbReference>
<proteinExistence type="predicted"/>
<keyword evidence="2" id="KW-1185">Reference proteome</keyword>
<sequence>MPLTKRQAQVKFKEQDFKRKNVVYLDRFDCVAVYRAGKINKEDEAFDNLRYYEDPRPLTRFDKVLGPVHTNFDRMCAYGNHESTIQNY</sequence>
<dbReference type="AlphaFoldDB" id="A0A545SNX9"/>
<evidence type="ECO:0000313" key="1">
    <source>
        <dbReference type="EMBL" id="TQV66692.1"/>
    </source>
</evidence>
<name>A0A545SNX9_9GAMM</name>
<dbReference type="EMBL" id="VHSG01000039">
    <property type="protein sequence ID" value="TQV66692.1"/>
    <property type="molecule type" value="Genomic_DNA"/>
</dbReference>
<accession>A0A545SNX9</accession>